<comment type="caution">
    <text evidence="8">Lacks conserved residue(s) required for the propagation of feature annotation.</text>
</comment>
<evidence type="ECO:0000256" key="1">
    <source>
        <dbReference type="ARBA" id="ARBA00004651"/>
    </source>
</evidence>
<sequence length="410" mass="42198">MHSRNTVASPDSPAWLILVLGVLAALGPLTVDMYLPAFPAIALELGTDAAGVKLTLSTFFAGMALGPLVGGPLADRHGRLRMLHIGLGLYVAASIACAMATTVHQLMALRFIQALGGSIGIVVPLAIVRDRYGPRESAQVLSRLVLVMGLAPMLAPLAGSCLLEAVGWRAIFGFQALYALGALVMVAGALAPAGATPQRAAPSPAIEVYGRLLRDRRFVGLALALALTSAGMFGYIAASPALFMSHFGLSPTAYAVLFGANALALVAAAQINHRLLRHYRPEQLLRRGLVALVACSLVTLGMSIAGAVWWAVAAPLMGYLVALGFVHSNGSACAMADQGDNAATASAALGTVRFAVAVVSTAGASALSDRTDGMALVMTACAGLAFLVHRISSRVEKASALPAPDPRPIH</sequence>
<keyword evidence="4" id="KW-1003">Cell membrane</keyword>
<dbReference type="SUPFAM" id="SSF103473">
    <property type="entry name" value="MFS general substrate transporter"/>
    <property type="match status" value="1"/>
</dbReference>
<keyword evidence="3 8" id="KW-0813">Transport</keyword>
<name>A0ABY6B9L9_9GAMM</name>
<evidence type="ECO:0000256" key="6">
    <source>
        <dbReference type="ARBA" id="ARBA00022989"/>
    </source>
</evidence>
<reference evidence="10" key="1">
    <citation type="submission" date="2022-09" db="EMBL/GenBank/DDBJ databases">
        <title>Tahibacter sp. nov., isolated from a fresh water.</title>
        <authorList>
            <person name="Baek J.H."/>
            <person name="Lee J.K."/>
            <person name="Kim J.M."/>
            <person name="Jeon C.O."/>
        </authorList>
    </citation>
    <scope>NUCLEOTIDE SEQUENCE</scope>
    <source>
        <strain evidence="10">W38</strain>
    </source>
</reference>
<feature type="domain" description="Major facilitator superfamily (MFS) profile" evidence="9">
    <location>
        <begin position="16"/>
        <end position="410"/>
    </location>
</feature>
<dbReference type="PROSITE" id="PS50850">
    <property type="entry name" value="MFS"/>
    <property type="match status" value="1"/>
</dbReference>
<gene>
    <name evidence="10" type="ORF">N4264_17225</name>
</gene>
<dbReference type="Proteomes" id="UP001064632">
    <property type="component" value="Chromosome"/>
</dbReference>
<evidence type="ECO:0000313" key="11">
    <source>
        <dbReference type="Proteomes" id="UP001064632"/>
    </source>
</evidence>
<keyword evidence="6 8" id="KW-1133">Transmembrane helix</keyword>
<proteinExistence type="inferred from homology"/>
<dbReference type="Gene3D" id="1.20.1720.10">
    <property type="entry name" value="Multidrug resistance protein D"/>
    <property type="match status" value="1"/>
</dbReference>
<evidence type="ECO:0000256" key="7">
    <source>
        <dbReference type="ARBA" id="ARBA00023136"/>
    </source>
</evidence>
<feature type="transmembrane region" description="Helical" evidence="8">
    <location>
        <begin position="289"/>
        <end position="310"/>
    </location>
</feature>
<keyword evidence="11" id="KW-1185">Reference proteome</keyword>
<dbReference type="InterPro" id="IPR004812">
    <property type="entry name" value="Efflux_drug-R_Bcr/CmlA"/>
</dbReference>
<comment type="subcellular location">
    <subcellularLocation>
        <location evidence="8">Cell inner membrane</location>
        <topology evidence="8">Multi-pass membrane protein</topology>
    </subcellularLocation>
    <subcellularLocation>
        <location evidence="1">Cell membrane</location>
        <topology evidence="1">Multi-pass membrane protein</topology>
    </subcellularLocation>
</comment>
<comment type="similarity">
    <text evidence="2 8">Belongs to the major facilitator superfamily. Bcr/CmlA family.</text>
</comment>
<dbReference type="InterPro" id="IPR036259">
    <property type="entry name" value="MFS_trans_sf"/>
</dbReference>
<evidence type="ECO:0000256" key="3">
    <source>
        <dbReference type="ARBA" id="ARBA00022448"/>
    </source>
</evidence>
<feature type="transmembrane region" description="Helical" evidence="8">
    <location>
        <begin position="107"/>
        <end position="128"/>
    </location>
</feature>
<evidence type="ECO:0000256" key="8">
    <source>
        <dbReference type="RuleBase" id="RU365088"/>
    </source>
</evidence>
<feature type="transmembrane region" description="Helical" evidence="8">
    <location>
        <begin position="249"/>
        <end position="268"/>
    </location>
</feature>
<evidence type="ECO:0000256" key="4">
    <source>
        <dbReference type="ARBA" id="ARBA00022475"/>
    </source>
</evidence>
<feature type="transmembrane region" description="Helical" evidence="8">
    <location>
        <begin position="51"/>
        <end position="70"/>
    </location>
</feature>
<feature type="transmembrane region" description="Helical" evidence="8">
    <location>
        <begin position="140"/>
        <end position="158"/>
    </location>
</feature>
<dbReference type="InterPro" id="IPR020846">
    <property type="entry name" value="MFS_dom"/>
</dbReference>
<dbReference type="EMBL" id="CP104694">
    <property type="protein sequence ID" value="UXI66482.1"/>
    <property type="molecule type" value="Genomic_DNA"/>
</dbReference>
<dbReference type="Pfam" id="PF07690">
    <property type="entry name" value="MFS_1"/>
    <property type="match status" value="1"/>
</dbReference>
<dbReference type="PANTHER" id="PTHR23502">
    <property type="entry name" value="MAJOR FACILITATOR SUPERFAMILY"/>
    <property type="match status" value="1"/>
</dbReference>
<keyword evidence="8" id="KW-0997">Cell inner membrane</keyword>
<dbReference type="InterPro" id="IPR011701">
    <property type="entry name" value="MFS"/>
</dbReference>
<dbReference type="RefSeq" id="WP_261693466.1">
    <property type="nucleotide sequence ID" value="NZ_CP104694.1"/>
</dbReference>
<organism evidence="10 11">
    <name type="scientific">Tahibacter amnicola</name>
    <dbReference type="NCBI Taxonomy" id="2976241"/>
    <lineage>
        <taxon>Bacteria</taxon>
        <taxon>Pseudomonadati</taxon>
        <taxon>Pseudomonadota</taxon>
        <taxon>Gammaproteobacteria</taxon>
        <taxon>Lysobacterales</taxon>
        <taxon>Rhodanobacteraceae</taxon>
        <taxon>Tahibacter</taxon>
    </lineage>
</organism>
<keyword evidence="7 8" id="KW-0472">Membrane</keyword>
<feature type="transmembrane region" description="Helical" evidence="8">
    <location>
        <begin position="82"/>
        <end position="101"/>
    </location>
</feature>
<evidence type="ECO:0000256" key="5">
    <source>
        <dbReference type="ARBA" id="ARBA00022692"/>
    </source>
</evidence>
<protein>
    <recommendedName>
        <fullName evidence="8">Bcr/CflA family efflux transporter</fullName>
    </recommendedName>
</protein>
<feature type="transmembrane region" description="Helical" evidence="8">
    <location>
        <begin position="170"/>
        <end position="191"/>
    </location>
</feature>
<feature type="transmembrane region" description="Helical" evidence="8">
    <location>
        <begin position="218"/>
        <end position="237"/>
    </location>
</feature>
<evidence type="ECO:0000259" key="9">
    <source>
        <dbReference type="PROSITE" id="PS50850"/>
    </source>
</evidence>
<keyword evidence="5 8" id="KW-0812">Transmembrane</keyword>
<evidence type="ECO:0000313" key="10">
    <source>
        <dbReference type="EMBL" id="UXI66482.1"/>
    </source>
</evidence>
<accession>A0ABY6B9L9</accession>
<dbReference type="PANTHER" id="PTHR23502:SF132">
    <property type="entry name" value="POLYAMINE TRANSPORTER 2-RELATED"/>
    <property type="match status" value="1"/>
</dbReference>
<feature type="transmembrane region" description="Helical" evidence="8">
    <location>
        <begin position="12"/>
        <end position="31"/>
    </location>
</feature>
<evidence type="ECO:0000256" key="2">
    <source>
        <dbReference type="ARBA" id="ARBA00006236"/>
    </source>
</evidence>
<dbReference type="NCBIfam" id="TIGR00710">
    <property type="entry name" value="efflux_Bcr_CflA"/>
    <property type="match status" value="1"/>
</dbReference>
<dbReference type="CDD" id="cd17320">
    <property type="entry name" value="MFS_MdfA_MDR_like"/>
    <property type="match status" value="1"/>
</dbReference>